<gene>
    <name evidence="1" type="ORF">K1X15_19095</name>
</gene>
<evidence type="ECO:0000313" key="1">
    <source>
        <dbReference type="EMBL" id="QYO76657.1"/>
    </source>
</evidence>
<dbReference type="Gene3D" id="6.10.30.10">
    <property type="match status" value="1"/>
</dbReference>
<dbReference type="EMBL" id="CP080590">
    <property type="protein sequence ID" value="QYO76657.1"/>
    <property type="molecule type" value="Genomic_DNA"/>
</dbReference>
<proteinExistence type="predicted"/>
<sequence>MKRQITLDYALKFGALAPYVAAVGKGEALASVCVQCGYTAFPARLVCPNCTNSSVTWKRLSGHAQVVHRTVGPEHEFALVRFDGADTQSVVRLHAVPSHASHGWLIAPRDDLIGLWLGADASDAGKED</sequence>
<dbReference type="SUPFAM" id="SSF50249">
    <property type="entry name" value="Nucleic acid-binding proteins"/>
    <property type="match status" value="1"/>
</dbReference>
<dbReference type="Proteomes" id="UP000825799">
    <property type="component" value="Chromosome"/>
</dbReference>
<protein>
    <recommendedName>
        <fullName evidence="3">DUF35 domain-containing protein</fullName>
    </recommendedName>
</protein>
<reference evidence="1 2" key="1">
    <citation type="submission" date="2021-08" db="EMBL/GenBank/DDBJ databases">
        <title>Devosia salina sp. nov., isolated from the South China Sea sediment.</title>
        <authorList>
            <person name="Zhou Z."/>
        </authorList>
    </citation>
    <scope>NUCLEOTIDE SEQUENCE [LARGE SCALE GENOMIC DNA]</scope>
    <source>
        <strain evidence="1 2">SCS-3</strain>
    </source>
</reference>
<name>A0ABX8WJ14_9HYPH</name>
<evidence type="ECO:0008006" key="3">
    <source>
        <dbReference type="Google" id="ProtNLM"/>
    </source>
</evidence>
<organism evidence="1 2">
    <name type="scientific">Devosia salina</name>
    <dbReference type="NCBI Taxonomy" id="2860336"/>
    <lineage>
        <taxon>Bacteria</taxon>
        <taxon>Pseudomonadati</taxon>
        <taxon>Pseudomonadota</taxon>
        <taxon>Alphaproteobacteria</taxon>
        <taxon>Hyphomicrobiales</taxon>
        <taxon>Devosiaceae</taxon>
        <taxon>Devosia</taxon>
    </lineage>
</organism>
<evidence type="ECO:0000313" key="2">
    <source>
        <dbReference type="Proteomes" id="UP000825799"/>
    </source>
</evidence>
<accession>A0ABX8WJ14</accession>
<dbReference type="InterPro" id="IPR012340">
    <property type="entry name" value="NA-bd_OB-fold"/>
</dbReference>
<dbReference type="RefSeq" id="WP_220305122.1">
    <property type="nucleotide sequence ID" value="NZ_CP080590.1"/>
</dbReference>
<keyword evidence="2" id="KW-1185">Reference proteome</keyword>